<protein>
    <submittedName>
        <fullName evidence="1">Uncharacterized protein</fullName>
    </submittedName>
</protein>
<name>A0A1H1UHX3_9ACTN</name>
<dbReference type="OrthoDB" id="4337856at2"/>
<dbReference type="RefSeq" id="WP_092542716.1">
    <property type="nucleotide sequence ID" value="NZ_LT629758.1"/>
</dbReference>
<dbReference type="EMBL" id="LT629758">
    <property type="protein sequence ID" value="SDS71459.1"/>
    <property type="molecule type" value="Genomic_DNA"/>
</dbReference>
<dbReference type="AlphaFoldDB" id="A0A1H1UHX3"/>
<sequence length="481" mass="51614">MTRNPLLPVLAGSRAVLVGRDVPEPDVDYGSGRGWESAELATTRLSQVLVSPAHQAFEMTGVTELVGNPSPVEVMEAMRQAAAEASDTLLFSFSATGPISNQSQLATVARIMQKSAATRLVVLLDCSDFPFSVSHFLRLVDAAPNRVSLLAGERSMLFDTEIDPLTSNLAEAIAIGVEGGPEALDLVSLRDAIWAKYIALRETVDNEWILGEKSLICRGGERVALGINPALPPDGAEPRREVSRSVVPLGKRNIRENPDVRNAVSLLIRAILAAAPALWTSKVGAAPGTVSVQELTAENEVPKRYVLFRAGSGWLRAIHHGDNSPRSTHTRIHVDDVYQLALFLRQLHVDGVFPARGFSATAAVNVPFPPGNGGIEIYLRALIAMQVPGWTAITTSDPAEVRWRAQDPEDQGRSVSIEKQPGDEGGAVTVIGTTALGVEQRILLPPEVSRDIMHSERAADNVLKALTTMGILPVEAQWGSA</sequence>
<dbReference type="STRING" id="113562.SAMN04489716_1430"/>
<evidence type="ECO:0000313" key="1">
    <source>
        <dbReference type="EMBL" id="SDS71459.1"/>
    </source>
</evidence>
<reference evidence="1 2" key="1">
    <citation type="submission" date="2016-10" db="EMBL/GenBank/DDBJ databases">
        <authorList>
            <person name="de Groot N.N."/>
        </authorList>
    </citation>
    <scope>NUCLEOTIDE SEQUENCE [LARGE SCALE GENOMIC DNA]</scope>
    <source>
        <strain evidence="1 2">DSM 43941</strain>
    </source>
</reference>
<proteinExistence type="predicted"/>
<accession>A0A1H1UHX3</accession>
<dbReference type="Proteomes" id="UP000198688">
    <property type="component" value="Chromosome I"/>
</dbReference>
<evidence type="ECO:0000313" key="2">
    <source>
        <dbReference type="Proteomes" id="UP000198688"/>
    </source>
</evidence>
<keyword evidence="2" id="KW-1185">Reference proteome</keyword>
<organism evidence="1 2">
    <name type="scientific">Actinoplanes derwentensis</name>
    <dbReference type="NCBI Taxonomy" id="113562"/>
    <lineage>
        <taxon>Bacteria</taxon>
        <taxon>Bacillati</taxon>
        <taxon>Actinomycetota</taxon>
        <taxon>Actinomycetes</taxon>
        <taxon>Micromonosporales</taxon>
        <taxon>Micromonosporaceae</taxon>
        <taxon>Actinoplanes</taxon>
    </lineage>
</organism>
<gene>
    <name evidence="1" type="ORF">SAMN04489716_1430</name>
</gene>